<gene>
    <name evidence="1" type="ORF">EDWATA_03044</name>
</gene>
<dbReference type="Proteomes" id="UP000003692">
    <property type="component" value="Unassembled WGS sequence"/>
</dbReference>
<reference evidence="1 2" key="1">
    <citation type="submission" date="2010-02" db="EMBL/GenBank/DDBJ databases">
        <authorList>
            <person name="Weinstock G."/>
            <person name="Sodergren E."/>
            <person name="Clifton S."/>
            <person name="Fulton L."/>
            <person name="Fulton B."/>
            <person name="Courtney L."/>
            <person name="Fronick C."/>
            <person name="Harrison M."/>
            <person name="Strong C."/>
            <person name="Farmer C."/>
            <person name="Delahaunty K."/>
            <person name="Markovic C."/>
            <person name="Hall O."/>
            <person name="Minx P."/>
            <person name="Tomlinson C."/>
            <person name="Mitreva M."/>
            <person name="Nelson J."/>
            <person name="Hou S."/>
            <person name="Wollam A."/>
            <person name="Pepin K.H."/>
            <person name="Johnson M."/>
            <person name="Bhonagiri V."/>
            <person name="Zhang X."/>
            <person name="Suruliraj S."/>
            <person name="Warren W."/>
            <person name="Chinwalla A."/>
            <person name="Mardis E.R."/>
            <person name="Wilson R.K."/>
        </authorList>
    </citation>
    <scope>NUCLEOTIDE SEQUENCE [LARGE SCALE GENOMIC DNA]</scope>
    <source>
        <strain evidence="1 2">ATCC 23685</strain>
    </source>
</reference>
<evidence type="ECO:0000313" key="1">
    <source>
        <dbReference type="EMBL" id="EFE21984.1"/>
    </source>
</evidence>
<protein>
    <submittedName>
        <fullName evidence="1">Uncharacterized protein</fullName>
    </submittedName>
</protein>
<comment type="caution">
    <text evidence="1">The sequence shown here is derived from an EMBL/GenBank/DDBJ whole genome shotgun (WGS) entry which is preliminary data.</text>
</comment>
<dbReference type="AlphaFoldDB" id="D4F8F1"/>
<sequence length="56" mass="6671">MYLLLINLIFIVERFAIYGISHHYLWPHHYITKIFLLRPIFTIGRKNNLIVTASGE</sequence>
<organism evidence="1 2">
    <name type="scientific">Edwardsiella tarda ATCC 23685</name>
    <dbReference type="NCBI Taxonomy" id="500638"/>
    <lineage>
        <taxon>Bacteria</taxon>
        <taxon>Pseudomonadati</taxon>
        <taxon>Pseudomonadota</taxon>
        <taxon>Gammaproteobacteria</taxon>
        <taxon>Enterobacterales</taxon>
        <taxon>Hafniaceae</taxon>
        <taxon>Edwardsiella</taxon>
    </lineage>
</organism>
<dbReference type="EMBL" id="ADGK01000256">
    <property type="protein sequence ID" value="EFE21984.1"/>
    <property type="molecule type" value="Genomic_DNA"/>
</dbReference>
<dbReference type="HOGENOM" id="CLU_3006949_0_0_6"/>
<proteinExistence type="predicted"/>
<name>D4F8F1_EDWTA</name>
<accession>D4F8F1</accession>
<evidence type="ECO:0000313" key="2">
    <source>
        <dbReference type="Proteomes" id="UP000003692"/>
    </source>
</evidence>